<dbReference type="RefSeq" id="WP_069656109.1">
    <property type="nucleotide sequence ID" value="NZ_MIJF01000009.1"/>
</dbReference>
<dbReference type="InterPro" id="IPR026038">
    <property type="entry name" value="Put_PGPase"/>
</dbReference>
<proteinExistence type="predicted"/>
<feature type="domain" description="YutG/PgpA" evidence="1">
    <location>
        <begin position="27"/>
        <end position="159"/>
    </location>
</feature>
<evidence type="ECO:0000259" key="1">
    <source>
        <dbReference type="Pfam" id="PF04608"/>
    </source>
</evidence>
<name>A0A1D2YWC6_9BACI</name>
<dbReference type="EMBL" id="MIJF01000009">
    <property type="protein sequence ID" value="OEG00051.1"/>
    <property type="molecule type" value="Genomic_DNA"/>
</dbReference>
<dbReference type="GO" id="GO:0006629">
    <property type="term" value="P:lipid metabolic process"/>
    <property type="evidence" value="ECO:0007669"/>
    <property type="project" value="InterPro"/>
</dbReference>
<dbReference type="Gene3D" id="1.10.3760.10">
    <property type="entry name" value="PgpA-like"/>
    <property type="match status" value="1"/>
</dbReference>
<dbReference type="Proteomes" id="UP000243739">
    <property type="component" value="Unassembled WGS sequence"/>
</dbReference>
<gene>
    <name evidence="2" type="ORF">BHF71_06730</name>
</gene>
<evidence type="ECO:0000313" key="3">
    <source>
        <dbReference type="Proteomes" id="UP000243739"/>
    </source>
</evidence>
<reference evidence="2 3" key="1">
    <citation type="submission" date="2016-09" db="EMBL/GenBank/DDBJ databases">
        <title>Draft genome sequence for the type strain of Vulcanibacillus modesticaldus BR, a strictly anaerobic, moderately thermophilic, and nitrate-reducing bacterium from deep sea-hydrothermal vents of the Mid-Atlantic Ridge.</title>
        <authorList>
            <person name="Abin C.A."/>
            <person name="Hollibaugh J.T."/>
        </authorList>
    </citation>
    <scope>NUCLEOTIDE SEQUENCE [LARGE SCALE GENOMIC DNA]</scope>
    <source>
        <strain evidence="2 3">BR</strain>
    </source>
</reference>
<dbReference type="CDD" id="cd06971">
    <property type="entry name" value="PgpA"/>
    <property type="match status" value="1"/>
</dbReference>
<sequence>MKKRVSSEEVKLAALKRLKDRGVTLEDIAKIVYEMQVVYNRDLTMEQCLESVQKVLEKREIQHAILVGVELDILAEKKLLQEPLQTIIETDEGLFGVDETLAIGLVYGYGSIALTTFGYLDKDKIGIIKKLDTKNGKKVHTFLDDLVAGIAASASGRIAHLLRDVEEGEEKRAKENDEKFNEINVS</sequence>
<protein>
    <submittedName>
        <fullName evidence="2">Phosphatidylglycerophosphatase A</fullName>
    </submittedName>
</protein>
<dbReference type="GO" id="GO:0008962">
    <property type="term" value="F:phosphatidylglycerophosphatase activity"/>
    <property type="evidence" value="ECO:0007669"/>
    <property type="project" value="InterPro"/>
</dbReference>
<keyword evidence="3" id="KW-1185">Reference proteome</keyword>
<dbReference type="Pfam" id="PF04608">
    <property type="entry name" value="PgpA"/>
    <property type="match status" value="1"/>
</dbReference>
<dbReference type="STRING" id="337097.BHF71_06730"/>
<organism evidence="2 3">
    <name type="scientific">Vulcanibacillus modesticaldus</name>
    <dbReference type="NCBI Taxonomy" id="337097"/>
    <lineage>
        <taxon>Bacteria</taxon>
        <taxon>Bacillati</taxon>
        <taxon>Bacillota</taxon>
        <taxon>Bacilli</taxon>
        <taxon>Bacillales</taxon>
        <taxon>Bacillaceae</taxon>
        <taxon>Vulcanibacillus</taxon>
    </lineage>
</organism>
<dbReference type="AlphaFoldDB" id="A0A1D2YWC6"/>
<dbReference type="InterPro" id="IPR007686">
    <property type="entry name" value="YutG/PgpA"/>
</dbReference>
<evidence type="ECO:0000313" key="2">
    <source>
        <dbReference type="EMBL" id="OEG00051.1"/>
    </source>
</evidence>
<comment type="caution">
    <text evidence="2">The sequence shown here is derived from an EMBL/GenBank/DDBJ whole genome shotgun (WGS) entry which is preliminary data.</text>
</comment>
<dbReference type="PIRSF" id="PIRSF019587">
    <property type="entry name" value="PGPase"/>
    <property type="match status" value="1"/>
</dbReference>
<dbReference type="SUPFAM" id="SSF101307">
    <property type="entry name" value="YutG-like"/>
    <property type="match status" value="1"/>
</dbReference>
<accession>A0A1D2YWC6</accession>
<dbReference type="InterPro" id="IPR036681">
    <property type="entry name" value="PgpA-like_sf"/>
</dbReference>